<dbReference type="Pfam" id="PF04480">
    <property type="entry name" value="DUF559"/>
    <property type="match status" value="1"/>
</dbReference>
<proteinExistence type="predicted"/>
<dbReference type="HOGENOM" id="CLU_052626_5_1_11"/>
<accession>C8X7Z5</accession>
<dbReference type="STRING" id="479431.Namu_4722"/>
<dbReference type="eggNOG" id="COG2852">
    <property type="taxonomic scope" value="Bacteria"/>
</dbReference>
<dbReference type="OrthoDB" id="3173471at2"/>
<organism evidence="2 3">
    <name type="scientific">Nakamurella multipartita (strain ATCC 700099 / DSM 44233 / CIP 104796 / JCM 9543 / NBRC 105858 / Y-104)</name>
    <name type="common">Microsphaera multipartita</name>
    <dbReference type="NCBI Taxonomy" id="479431"/>
    <lineage>
        <taxon>Bacteria</taxon>
        <taxon>Bacillati</taxon>
        <taxon>Actinomycetota</taxon>
        <taxon>Actinomycetes</taxon>
        <taxon>Nakamurellales</taxon>
        <taxon>Nakamurellaceae</taxon>
        <taxon>Nakamurella</taxon>
    </lineage>
</organism>
<dbReference type="RefSeq" id="WP_015749812.1">
    <property type="nucleotide sequence ID" value="NC_013235.1"/>
</dbReference>
<dbReference type="InParanoid" id="C8X7Z5"/>
<dbReference type="SUPFAM" id="SSF52980">
    <property type="entry name" value="Restriction endonuclease-like"/>
    <property type="match status" value="1"/>
</dbReference>
<feature type="domain" description="DUF559" evidence="1">
    <location>
        <begin position="245"/>
        <end position="310"/>
    </location>
</feature>
<reference evidence="3" key="1">
    <citation type="submission" date="2009-09" db="EMBL/GenBank/DDBJ databases">
        <title>The complete genome of Nakamurella multipartita DSM 44233.</title>
        <authorList>
            <consortium name="US DOE Joint Genome Institute (JGI-PGF)"/>
            <person name="Lucas S."/>
            <person name="Copeland A."/>
            <person name="Lapidus A."/>
            <person name="Glavina del Rio T."/>
            <person name="Dalin E."/>
            <person name="Tice H."/>
            <person name="Bruce D."/>
            <person name="Goodwin L."/>
            <person name="Pitluck S."/>
            <person name="Kyrpides N."/>
            <person name="Mavromatis K."/>
            <person name="Ivanova N."/>
            <person name="Ovchinnikova G."/>
            <person name="Sims D."/>
            <person name="Meincke L."/>
            <person name="Brettin T."/>
            <person name="Detter J.C."/>
            <person name="Han C."/>
            <person name="Larimer F."/>
            <person name="Land M."/>
            <person name="Hauser L."/>
            <person name="Markowitz V."/>
            <person name="Cheng J.-F."/>
            <person name="Hugenholtz P."/>
            <person name="Woyke T."/>
            <person name="Wu D."/>
            <person name="Klenk H.-P."/>
            <person name="Eisen J.A."/>
        </authorList>
    </citation>
    <scope>NUCLEOTIDE SEQUENCE [LARGE SCALE GENOMIC DNA]</scope>
    <source>
        <strain evidence="3">ATCC 700099 / DSM 44233 / CIP 104796 / JCM 9543 / NBRC 105858 / Y-104</strain>
    </source>
</reference>
<dbReference type="KEGG" id="nml:Namu_4722"/>
<evidence type="ECO:0000313" key="3">
    <source>
        <dbReference type="Proteomes" id="UP000002218"/>
    </source>
</evidence>
<keyword evidence="3" id="KW-1185">Reference proteome</keyword>
<sequence length="317" mass="35013">MPARQPIPDWLRAQPFASFDHPLGRRRMAGPEFVPVFHGVRAVAGGPGDWRGLPDEEALRVRCQALLLVAGHGTFFGGLTAARLWGLPLPHRWTADEPLHTLTWYPDQATNRAGVIGRQINDWNAHRVEVLGLPTVDLPTLFCHLGMLLSLPDLVAVGDAMVRAPAAEGSAAAPALVGLQQLHERVSRYRVRGKRNALAAVTLVRLGAESRPESLLRLLIVDAGLPEPELNVVVGGEHGEFLARVDMLFRAYRVVVEYDGDQHRTDQRQFDRDLGRLDDLAAQGWRVVRIGARSLFRDPQDAVNRIRRALVAGGWTP</sequence>
<dbReference type="AlphaFoldDB" id="C8X7Z5"/>
<dbReference type="Gene3D" id="3.40.960.10">
    <property type="entry name" value="VSR Endonuclease"/>
    <property type="match status" value="1"/>
</dbReference>
<gene>
    <name evidence="2" type="ordered locus">Namu_4722</name>
</gene>
<dbReference type="InterPro" id="IPR007569">
    <property type="entry name" value="DUF559"/>
</dbReference>
<name>C8X7Z5_NAKMY</name>
<dbReference type="EMBL" id="CP001737">
    <property type="protein sequence ID" value="ACV80998.1"/>
    <property type="molecule type" value="Genomic_DNA"/>
</dbReference>
<evidence type="ECO:0000313" key="2">
    <source>
        <dbReference type="EMBL" id="ACV80998.1"/>
    </source>
</evidence>
<protein>
    <recommendedName>
        <fullName evidence="1">DUF559 domain-containing protein</fullName>
    </recommendedName>
</protein>
<dbReference type="InterPro" id="IPR011335">
    <property type="entry name" value="Restrct_endonuc-II-like"/>
</dbReference>
<dbReference type="Proteomes" id="UP000002218">
    <property type="component" value="Chromosome"/>
</dbReference>
<reference evidence="2 3" key="2">
    <citation type="journal article" date="2010" name="Stand. Genomic Sci.">
        <title>Complete genome sequence of Nakamurella multipartita type strain (Y-104).</title>
        <authorList>
            <person name="Tice H."/>
            <person name="Mayilraj S."/>
            <person name="Sims D."/>
            <person name="Lapidus A."/>
            <person name="Nolan M."/>
            <person name="Lucas S."/>
            <person name="Glavina Del Rio T."/>
            <person name="Copeland A."/>
            <person name="Cheng J.F."/>
            <person name="Meincke L."/>
            <person name="Bruce D."/>
            <person name="Goodwin L."/>
            <person name="Pitluck S."/>
            <person name="Ivanova N."/>
            <person name="Mavromatis K."/>
            <person name="Ovchinnikova G."/>
            <person name="Pati A."/>
            <person name="Chen A."/>
            <person name="Palaniappan K."/>
            <person name="Land M."/>
            <person name="Hauser L."/>
            <person name="Chang Y.J."/>
            <person name="Jeffries C.D."/>
            <person name="Detter J.C."/>
            <person name="Brettin T."/>
            <person name="Rohde M."/>
            <person name="Goker M."/>
            <person name="Bristow J."/>
            <person name="Eisen J.A."/>
            <person name="Markowitz V."/>
            <person name="Hugenholtz P."/>
            <person name="Kyrpides N.C."/>
            <person name="Klenk H.P."/>
            <person name="Chen F."/>
        </authorList>
    </citation>
    <scope>NUCLEOTIDE SEQUENCE [LARGE SCALE GENOMIC DNA]</scope>
    <source>
        <strain evidence="3">ATCC 700099 / DSM 44233 / CIP 104796 / JCM 9543 / NBRC 105858 / Y-104</strain>
    </source>
</reference>
<evidence type="ECO:0000259" key="1">
    <source>
        <dbReference type="Pfam" id="PF04480"/>
    </source>
</evidence>